<accession>A0A9P6U8I2</accession>
<feature type="region of interest" description="Disordered" evidence="1">
    <location>
        <begin position="1"/>
        <end position="32"/>
    </location>
</feature>
<sequence>MTDNHRSSTDQQHPTTDPFTDPNPNKNGARQTTAKVVALPLAAAGGAVTEMTRKVKEFVTGQSTKIDTSHSKDSPH</sequence>
<evidence type="ECO:0000313" key="3">
    <source>
        <dbReference type="Proteomes" id="UP000726737"/>
    </source>
</evidence>
<comment type="caution">
    <text evidence="2">The sequence shown here is derived from an EMBL/GenBank/DDBJ whole genome shotgun (WGS) entry which is preliminary data.</text>
</comment>
<keyword evidence="3" id="KW-1185">Reference proteome</keyword>
<protein>
    <submittedName>
        <fullName evidence="2">Uncharacterized protein</fullName>
    </submittedName>
</protein>
<evidence type="ECO:0000256" key="1">
    <source>
        <dbReference type="SAM" id="MobiDB-lite"/>
    </source>
</evidence>
<dbReference type="AlphaFoldDB" id="A0A9P6U8I2"/>
<organism evidence="2 3">
    <name type="scientific">Mortierella polycephala</name>
    <dbReference type="NCBI Taxonomy" id="41804"/>
    <lineage>
        <taxon>Eukaryota</taxon>
        <taxon>Fungi</taxon>
        <taxon>Fungi incertae sedis</taxon>
        <taxon>Mucoromycota</taxon>
        <taxon>Mortierellomycotina</taxon>
        <taxon>Mortierellomycetes</taxon>
        <taxon>Mortierellales</taxon>
        <taxon>Mortierellaceae</taxon>
        <taxon>Mortierella</taxon>
    </lineage>
</organism>
<dbReference type="EMBL" id="JAAAJA010000065">
    <property type="protein sequence ID" value="KAG0263761.1"/>
    <property type="molecule type" value="Genomic_DNA"/>
</dbReference>
<reference evidence="2" key="1">
    <citation type="journal article" date="2020" name="Fungal Divers.">
        <title>Resolving the Mortierellaceae phylogeny through synthesis of multi-gene phylogenetics and phylogenomics.</title>
        <authorList>
            <person name="Vandepol N."/>
            <person name="Liber J."/>
            <person name="Desiro A."/>
            <person name="Na H."/>
            <person name="Kennedy M."/>
            <person name="Barry K."/>
            <person name="Grigoriev I.V."/>
            <person name="Miller A.N."/>
            <person name="O'Donnell K."/>
            <person name="Stajich J.E."/>
            <person name="Bonito G."/>
        </authorList>
    </citation>
    <scope>NUCLEOTIDE SEQUENCE</scope>
    <source>
        <strain evidence="2">KOD948</strain>
    </source>
</reference>
<name>A0A9P6U8I2_9FUNG</name>
<evidence type="ECO:0000313" key="2">
    <source>
        <dbReference type="EMBL" id="KAG0263761.1"/>
    </source>
</evidence>
<gene>
    <name evidence="2" type="ORF">BG011_008087</name>
</gene>
<proteinExistence type="predicted"/>
<feature type="compositionally biased region" description="Low complexity" evidence="1">
    <location>
        <begin position="14"/>
        <end position="25"/>
    </location>
</feature>
<dbReference type="Proteomes" id="UP000726737">
    <property type="component" value="Unassembled WGS sequence"/>
</dbReference>